<gene>
    <name evidence="2" type="ORF">ABWT76_005823</name>
</gene>
<name>A0AAU8JDX7_9CYAN</name>
<protein>
    <submittedName>
        <fullName evidence="2">Uncharacterized protein</fullName>
    </submittedName>
</protein>
<feature type="transmembrane region" description="Helical" evidence="1">
    <location>
        <begin position="55"/>
        <end position="75"/>
    </location>
</feature>
<keyword evidence="1" id="KW-0472">Membrane</keyword>
<dbReference type="RefSeq" id="WP_156331614.1">
    <property type="nucleotide sequence ID" value="NZ_CP159837.1"/>
</dbReference>
<organism evidence="2">
    <name type="scientific">Planktothricoides raciborskii GIHE-MW2</name>
    <dbReference type="NCBI Taxonomy" id="2792601"/>
    <lineage>
        <taxon>Bacteria</taxon>
        <taxon>Bacillati</taxon>
        <taxon>Cyanobacteriota</taxon>
        <taxon>Cyanophyceae</taxon>
        <taxon>Oscillatoriophycideae</taxon>
        <taxon>Oscillatoriales</taxon>
        <taxon>Oscillatoriaceae</taxon>
        <taxon>Planktothricoides</taxon>
    </lineage>
</organism>
<keyword evidence="1" id="KW-0812">Transmembrane</keyword>
<evidence type="ECO:0000256" key="1">
    <source>
        <dbReference type="SAM" id="Phobius"/>
    </source>
</evidence>
<reference evidence="2" key="1">
    <citation type="submission" date="2024-07" db="EMBL/GenBank/DDBJ databases">
        <authorList>
            <person name="Kim Y.J."/>
            <person name="Jeong J.Y."/>
        </authorList>
    </citation>
    <scope>NUCLEOTIDE SEQUENCE</scope>
    <source>
        <strain evidence="2">GIHE-MW2</strain>
    </source>
</reference>
<accession>A0AAU8JDX7</accession>
<dbReference type="AlphaFoldDB" id="A0AAU8JDX7"/>
<sequence length="78" mass="8572">MSTPPRGGRLNVKFRIRQGLKSLSDPEAIAPIKQRIQGKPRSLFSRTATGTHRQAIVSGIFMTVVLMAVILIGNLRNC</sequence>
<evidence type="ECO:0000313" key="2">
    <source>
        <dbReference type="EMBL" id="XCM37017.1"/>
    </source>
</evidence>
<proteinExistence type="predicted"/>
<keyword evidence="1" id="KW-1133">Transmembrane helix</keyword>
<dbReference type="EMBL" id="CP159837">
    <property type="protein sequence ID" value="XCM37017.1"/>
    <property type="molecule type" value="Genomic_DNA"/>
</dbReference>